<feature type="region of interest" description="Disordered" evidence="2">
    <location>
        <begin position="29"/>
        <end position="57"/>
    </location>
</feature>
<accession>A0A8S1Y4B5</accession>
<dbReference type="AlphaFoldDB" id="A0A8S1Y4B5"/>
<dbReference type="EMBL" id="CAJJDP010000145">
    <property type="protein sequence ID" value="CAD8208595.1"/>
    <property type="molecule type" value="Genomic_DNA"/>
</dbReference>
<evidence type="ECO:0000313" key="3">
    <source>
        <dbReference type="EMBL" id="CAD8208595.1"/>
    </source>
</evidence>
<name>A0A8S1Y4B5_PAROT</name>
<feature type="coiled-coil region" evidence="1">
    <location>
        <begin position="313"/>
        <end position="347"/>
    </location>
</feature>
<dbReference type="OrthoDB" id="306952at2759"/>
<protein>
    <submittedName>
        <fullName evidence="3">Uncharacterized protein</fullName>
    </submittedName>
</protein>
<gene>
    <name evidence="3" type="ORF">POCTA_138.1.T1440143</name>
</gene>
<evidence type="ECO:0000256" key="1">
    <source>
        <dbReference type="SAM" id="Coils"/>
    </source>
</evidence>
<feature type="compositionally biased region" description="Basic and acidic residues" evidence="2">
    <location>
        <begin position="36"/>
        <end position="48"/>
    </location>
</feature>
<evidence type="ECO:0000313" key="4">
    <source>
        <dbReference type="Proteomes" id="UP000683925"/>
    </source>
</evidence>
<evidence type="ECO:0000256" key="2">
    <source>
        <dbReference type="SAM" id="MobiDB-lite"/>
    </source>
</evidence>
<keyword evidence="1" id="KW-0175">Coiled coil</keyword>
<organism evidence="3 4">
    <name type="scientific">Paramecium octaurelia</name>
    <dbReference type="NCBI Taxonomy" id="43137"/>
    <lineage>
        <taxon>Eukaryota</taxon>
        <taxon>Sar</taxon>
        <taxon>Alveolata</taxon>
        <taxon>Ciliophora</taxon>
        <taxon>Intramacronucleata</taxon>
        <taxon>Oligohymenophorea</taxon>
        <taxon>Peniculida</taxon>
        <taxon>Parameciidae</taxon>
        <taxon>Paramecium</taxon>
    </lineage>
</organism>
<reference evidence="3" key="1">
    <citation type="submission" date="2021-01" db="EMBL/GenBank/DDBJ databases">
        <authorList>
            <consortium name="Genoscope - CEA"/>
            <person name="William W."/>
        </authorList>
    </citation>
    <scope>NUCLEOTIDE SEQUENCE</scope>
</reference>
<comment type="caution">
    <text evidence="3">The sequence shown here is derived from an EMBL/GenBank/DDBJ whole genome shotgun (WGS) entry which is preliminary data.</text>
</comment>
<sequence length="975" mass="116640">MNRLSSQPKTNVQTKLTPLEYMLHKNIPIPNQAKHPHSDLEPNSHKSDPIQQSSNSAVYNTLSSSPQFEFNNLKKQLEDKTKEIQYLRQTENQYKILSIQFQETNQNHQIELKQLLEQIDAYKQRTNHLKVQLEEYIREINVGNQKYQECYSQKEELSKQLKDQQLQYDNLQIYVQNKQKELMQFQDRLTNLESQNLQSYEIQKKSQIDPQIKEINLLNQVTKLENRNSELENKCALLAQEIERMRFNSNQNEIQHIKIENEQLKQNLQQMMLQIQQFKNIQNSSKIKEDNSIKDRMRIIVLNTEIERLWSVIEDCEHRNQEQIQQIEHLTQQMGLFEQRNLQFEQESMRKLQYEQDILLLQQQQDFWTLNQKELQNKYTQLTTEVERLNIILREKDIVHSKYQYEIESLSKQLEQKQKEIQQQQNSILEMEIEISNYQQESMLLNSDNDNLNMRITNLEEDMNAQIMELTQKFKRETQIQEQQLQQLQNQNNELEKVIQNLKQEQAIIDGQIDDDKRKVQANENERILLLSEIKDYQLQLQVNVKDNSKMKEDLIKERMKIVIFASEIDRLWKVIEDFTNNLKAYEEQSNLQNEKIHSLTKSIQQYQNIISQQDQDRKQQSSAINQSLESKIALLASELERVRGQINVEQIKVQDFEGKQRTYLQEIEELYTQIDVYQQEISNLQKHGLELRDLEMKFQAERMSWETQKYQLNNQLQDNEQRLLLQFQELKRLNIVADERLHEIESLRLQLRNQKQLNDYDELKQEYSRLEQQLMEFEQINLKLKANTLTLEKQNQLLDSQLQGKIKEMEEAYSLMNKQRKQSEQVNKEAENNRKTLSLLQQQNSNLENQIQCLQEQIHKAYSENENLLSQVTYLQNCLIDRDLIVQNKNQELSEKIKEIDQMKIKYEQKINISTLQSSVVRSSSQTKQIPKSEQENIVSESFSKSKYISASIISRPPRQAMAKIDTENNNQYQ</sequence>
<feature type="coiled-coil region" evidence="1">
    <location>
        <begin position="70"/>
        <end position="281"/>
    </location>
</feature>
<feature type="coiled-coil region" evidence="1">
    <location>
        <begin position="626"/>
        <end position="688"/>
    </location>
</feature>
<dbReference type="OMA" id="MAKIDTE"/>
<feature type="coiled-coil region" evidence="1">
    <location>
        <begin position="372"/>
        <end position="512"/>
    </location>
</feature>
<feature type="coiled-coil region" evidence="1">
    <location>
        <begin position="714"/>
        <end position="911"/>
    </location>
</feature>
<dbReference type="Proteomes" id="UP000683925">
    <property type="component" value="Unassembled WGS sequence"/>
</dbReference>
<proteinExistence type="predicted"/>
<keyword evidence="4" id="KW-1185">Reference proteome</keyword>